<evidence type="ECO:0000313" key="2">
    <source>
        <dbReference type="Proteomes" id="UP000652567"/>
    </source>
</evidence>
<comment type="caution">
    <text evidence="1">The sequence shown here is derived from an EMBL/GenBank/DDBJ whole genome shotgun (WGS) entry which is preliminary data.</text>
</comment>
<gene>
    <name evidence="1" type="ORF">C4F51_12935</name>
</gene>
<keyword evidence="2" id="KW-1185">Reference proteome</keyword>
<dbReference type="EMBL" id="PRDL01000001">
    <property type="protein sequence ID" value="MBE8718092.1"/>
    <property type="molecule type" value="Genomic_DNA"/>
</dbReference>
<evidence type="ECO:0000313" key="1">
    <source>
        <dbReference type="EMBL" id="MBE8718092.1"/>
    </source>
</evidence>
<sequence>MFFAIPALFFVAGFFSLLAFTLFTLMQAQRRPDYFYKFLFLSQKDRAQRCFSLRISRRMFFISNVVFNYKNEAIC</sequence>
<accession>A0A928YUL1</accession>
<protein>
    <submittedName>
        <fullName evidence="1">Uncharacterized protein</fullName>
    </submittedName>
</protein>
<name>A0A928YUL1_9GAMM</name>
<reference evidence="1" key="1">
    <citation type="submission" date="2018-07" db="EMBL/GenBank/DDBJ databases">
        <title>Genome assembly of strain Ka43.</title>
        <authorList>
            <person name="Kukolya J."/>
            <person name="Nagy I."/>
            <person name="Horvath B."/>
            <person name="Toth A."/>
        </authorList>
    </citation>
    <scope>NUCLEOTIDE SEQUENCE</scope>
    <source>
        <strain evidence="1">KB43</strain>
    </source>
</reference>
<dbReference type="AlphaFoldDB" id="A0A928YUL1"/>
<organism evidence="1 2">
    <name type="scientific">Cellvibrio polysaccharolyticus</name>
    <dbReference type="NCBI Taxonomy" id="2082724"/>
    <lineage>
        <taxon>Bacteria</taxon>
        <taxon>Pseudomonadati</taxon>
        <taxon>Pseudomonadota</taxon>
        <taxon>Gammaproteobacteria</taxon>
        <taxon>Cellvibrionales</taxon>
        <taxon>Cellvibrionaceae</taxon>
        <taxon>Cellvibrio</taxon>
    </lineage>
</organism>
<proteinExistence type="predicted"/>
<dbReference type="Proteomes" id="UP000652567">
    <property type="component" value="Unassembled WGS sequence"/>
</dbReference>